<feature type="compositionally biased region" description="Low complexity" evidence="1">
    <location>
        <begin position="35"/>
        <end position="44"/>
    </location>
</feature>
<organism evidence="2">
    <name type="scientific">uncultured Rubrobacteraceae bacterium</name>
    <dbReference type="NCBI Taxonomy" id="349277"/>
    <lineage>
        <taxon>Bacteria</taxon>
        <taxon>Bacillati</taxon>
        <taxon>Actinomycetota</taxon>
        <taxon>Rubrobacteria</taxon>
        <taxon>Rubrobacterales</taxon>
        <taxon>Rubrobacteraceae</taxon>
        <taxon>environmental samples</taxon>
    </lineage>
</organism>
<name>A0A6J4R389_9ACTN</name>
<protein>
    <submittedName>
        <fullName evidence="2">Uncharacterized protein</fullName>
    </submittedName>
</protein>
<feature type="non-terminal residue" evidence="2">
    <location>
        <position position="1"/>
    </location>
</feature>
<feature type="region of interest" description="Disordered" evidence="1">
    <location>
        <begin position="1"/>
        <end position="68"/>
    </location>
</feature>
<proteinExistence type="predicted"/>
<accession>A0A6J4R389</accession>
<sequence>VVTVVQPGDRDLRVARPARDGRGSPGVARTGPGVGVLRRGLPGLEEARRQRPGVAHPGGGSGPAGRRI</sequence>
<evidence type="ECO:0000256" key="1">
    <source>
        <dbReference type="SAM" id="MobiDB-lite"/>
    </source>
</evidence>
<reference evidence="2" key="1">
    <citation type="submission" date="2020-02" db="EMBL/GenBank/DDBJ databases">
        <authorList>
            <person name="Meier V. D."/>
        </authorList>
    </citation>
    <scope>NUCLEOTIDE SEQUENCE</scope>
    <source>
        <strain evidence="2">AVDCRST_MAG02</strain>
    </source>
</reference>
<dbReference type="EMBL" id="CADCVH010000086">
    <property type="protein sequence ID" value="CAA9463028.1"/>
    <property type="molecule type" value="Genomic_DNA"/>
</dbReference>
<evidence type="ECO:0000313" key="2">
    <source>
        <dbReference type="EMBL" id="CAA9463028.1"/>
    </source>
</evidence>
<feature type="compositionally biased region" description="Basic and acidic residues" evidence="1">
    <location>
        <begin position="8"/>
        <end position="22"/>
    </location>
</feature>
<feature type="non-terminal residue" evidence="2">
    <location>
        <position position="68"/>
    </location>
</feature>
<dbReference type="AlphaFoldDB" id="A0A6J4R389"/>
<gene>
    <name evidence="2" type="ORF">AVDCRST_MAG02-2582</name>
</gene>
<feature type="compositionally biased region" description="Gly residues" evidence="1">
    <location>
        <begin position="56"/>
        <end position="68"/>
    </location>
</feature>